<evidence type="ECO:0000256" key="1">
    <source>
        <dbReference type="ARBA" id="ARBA00010854"/>
    </source>
</evidence>
<dbReference type="InterPro" id="IPR006158">
    <property type="entry name" value="Cobalamin-bd"/>
</dbReference>
<dbReference type="Pfam" id="PF02607">
    <property type="entry name" value="B12-binding_2"/>
    <property type="match status" value="1"/>
</dbReference>
<sequence length="356" mass="38694">MSQARPLAVYHPVKLDRAGLSKEAFDRLRKDSPALFKESSAYQLARAEEDLADHLGALQDSLSTGRPALFLDYVRRACIFFSIRHLSPHYLPDSLLALREVIDEHLTGDLRVNADAFLKKGIAAARETPIVPPDCFDDRDPLSGTAREYLDALVKADRAPATTILADAAASGVSADDLSLRVLVPVLEETGRRWLVQETSVAEEHYISAAAAADLFRLNERARAEHPTVPRGKSVIVAAAEQDLHAIGMQMVAGFFERDGWDTYYIGPNTPAQSLIHAARDRKADVIALSCSMPAYLSALSYLIRSLRADPATAHAKILVGGRPFATDPPLWHQIGADGYAKDAAAAVAEAHRLTG</sequence>
<evidence type="ECO:0000313" key="4">
    <source>
        <dbReference type="Proteomes" id="UP000002408"/>
    </source>
</evidence>
<gene>
    <name evidence="3" type="ordered locus">Mboo_0108</name>
</gene>
<dbReference type="Proteomes" id="UP000002408">
    <property type="component" value="Chromosome"/>
</dbReference>
<dbReference type="Pfam" id="PF02310">
    <property type="entry name" value="B12-binding"/>
    <property type="match status" value="1"/>
</dbReference>
<dbReference type="InterPro" id="IPR003759">
    <property type="entry name" value="Cbl-bd_cap"/>
</dbReference>
<accession>A7I4H1</accession>
<dbReference type="AlphaFoldDB" id="A7I4H1"/>
<dbReference type="Gene3D" id="1.10.1240.10">
    <property type="entry name" value="Methionine synthase domain"/>
    <property type="match status" value="1"/>
</dbReference>
<dbReference type="PROSITE" id="PS51332">
    <property type="entry name" value="B12_BINDING"/>
    <property type="match status" value="1"/>
</dbReference>
<evidence type="ECO:0000313" key="3">
    <source>
        <dbReference type="EMBL" id="ABS54632.1"/>
    </source>
</evidence>
<dbReference type="STRING" id="456442.Mboo_0108"/>
<feature type="domain" description="B12-binding" evidence="2">
    <location>
        <begin position="232"/>
        <end position="356"/>
    </location>
</feature>
<dbReference type="eggNOG" id="arCOG03402">
    <property type="taxonomic scope" value="Archaea"/>
</dbReference>
<dbReference type="GO" id="GO:0031419">
    <property type="term" value="F:cobalamin binding"/>
    <property type="evidence" value="ECO:0007669"/>
    <property type="project" value="InterPro"/>
</dbReference>
<organism evidence="3 4">
    <name type="scientific">Methanoregula boonei (strain DSM 21154 / JCM 14090 / 6A8)</name>
    <dbReference type="NCBI Taxonomy" id="456442"/>
    <lineage>
        <taxon>Archaea</taxon>
        <taxon>Methanobacteriati</taxon>
        <taxon>Methanobacteriota</taxon>
        <taxon>Stenosarchaea group</taxon>
        <taxon>Methanomicrobia</taxon>
        <taxon>Methanomicrobiales</taxon>
        <taxon>Methanoregulaceae</taxon>
        <taxon>Methanoregula</taxon>
    </lineage>
</organism>
<comment type="similarity">
    <text evidence="1">Belongs to the methylamine corrinoid protein family.</text>
</comment>
<dbReference type="EMBL" id="CP000780">
    <property type="protein sequence ID" value="ABS54632.1"/>
    <property type="molecule type" value="Genomic_DNA"/>
</dbReference>
<dbReference type="OrthoDB" id="134276at2157"/>
<evidence type="ECO:0000259" key="2">
    <source>
        <dbReference type="PROSITE" id="PS51332"/>
    </source>
</evidence>
<reference evidence="4" key="1">
    <citation type="journal article" date="2015" name="Microbiology">
        <title>Genome of Methanoregula boonei 6A8 reveals adaptations to oligotrophic peatland environments.</title>
        <authorList>
            <person name="Braeuer S."/>
            <person name="Cadillo-Quiroz H."/>
            <person name="Kyrpides N."/>
            <person name="Woyke T."/>
            <person name="Goodwin L."/>
            <person name="Detter C."/>
            <person name="Podell S."/>
            <person name="Yavitt J.B."/>
            <person name="Zinder S.H."/>
        </authorList>
    </citation>
    <scope>NUCLEOTIDE SEQUENCE [LARGE SCALE GENOMIC DNA]</scope>
    <source>
        <strain evidence="4">DSM 21154 / JCM 14090 / 6A8</strain>
    </source>
</reference>
<dbReference type="RefSeq" id="WP_011991120.1">
    <property type="nucleotide sequence ID" value="NC_009712.1"/>
</dbReference>
<dbReference type="SUPFAM" id="SSF52242">
    <property type="entry name" value="Cobalamin (vitamin B12)-binding domain"/>
    <property type="match status" value="1"/>
</dbReference>
<dbReference type="HOGENOM" id="CLU_064060_0_0_2"/>
<dbReference type="KEGG" id="mbn:Mboo_0108"/>
<keyword evidence="4" id="KW-1185">Reference proteome</keyword>
<name>A7I4H1_METB6</name>
<dbReference type="Gene3D" id="3.40.50.280">
    <property type="entry name" value="Cobalamin-binding domain"/>
    <property type="match status" value="1"/>
</dbReference>
<dbReference type="CDD" id="cd02065">
    <property type="entry name" value="B12-binding_like"/>
    <property type="match status" value="1"/>
</dbReference>
<dbReference type="GeneID" id="5412263"/>
<dbReference type="InterPro" id="IPR036724">
    <property type="entry name" value="Cobalamin-bd_sf"/>
</dbReference>
<dbReference type="InterPro" id="IPR036594">
    <property type="entry name" value="Meth_synthase_dom"/>
</dbReference>
<dbReference type="GO" id="GO:0046872">
    <property type="term" value="F:metal ion binding"/>
    <property type="evidence" value="ECO:0007669"/>
    <property type="project" value="InterPro"/>
</dbReference>
<proteinExistence type="inferred from homology"/>
<protein>
    <submittedName>
        <fullName evidence="3">Cobalamin B12-binding domain protein</fullName>
    </submittedName>
</protein>